<dbReference type="PANTHER" id="PTHR39199:SF1">
    <property type="entry name" value="BLR5128 PROTEIN"/>
    <property type="match status" value="1"/>
</dbReference>
<reference evidence="4" key="1">
    <citation type="submission" date="2009-08" db="EMBL/GenBank/DDBJ databases">
        <title>The complete genome of Chitinophaga pinensis DSM 2588.</title>
        <authorList>
            <consortium name="US DOE Joint Genome Institute (JGI-PGF)"/>
            <person name="Lucas S."/>
            <person name="Copeland A."/>
            <person name="Lapidus A."/>
            <person name="Glavina del Rio T."/>
            <person name="Dalin E."/>
            <person name="Tice H."/>
            <person name="Bruce D."/>
            <person name="Goodwin L."/>
            <person name="Pitluck S."/>
            <person name="Kyrpides N."/>
            <person name="Mavromatis K."/>
            <person name="Ivanova N."/>
            <person name="Mikhailova N."/>
            <person name="Sims D."/>
            <person name="Meinche L."/>
            <person name="Brettin T."/>
            <person name="Detter J.C."/>
            <person name="Han C."/>
            <person name="Larimer F."/>
            <person name="Land M."/>
            <person name="Hauser L."/>
            <person name="Markowitz V."/>
            <person name="Cheng J.-F."/>
            <person name="Hugenholtz P."/>
            <person name="Woyke T."/>
            <person name="Wu D."/>
            <person name="Spring S."/>
            <person name="Klenk H.-P."/>
            <person name="Eisen J.A."/>
        </authorList>
    </citation>
    <scope>NUCLEOTIDE SEQUENCE [LARGE SCALE GENOMIC DNA]</scope>
    <source>
        <strain evidence="4">ATCC 43595 / DSM 2588 / LMG 13176 / NBRC 15968 / NCIMB 11800 / UQM 2034</strain>
    </source>
</reference>
<dbReference type="RefSeq" id="WP_012790455.1">
    <property type="nucleotide sequence ID" value="NC_013132.1"/>
</dbReference>
<dbReference type="EMBL" id="CP001699">
    <property type="protein sequence ID" value="ACU60279.1"/>
    <property type="molecule type" value="Genomic_DNA"/>
</dbReference>
<dbReference type="InterPro" id="IPR027795">
    <property type="entry name" value="CASTOR_ACT_dom"/>
</dbReference>
<evidence type="ECO:0000259" key="1">
    <source>
        <dbReference type="Pfam" id="PF10000"/>
    </source>
</evidence>
<dbReference type="Pfam" id="PF10000">
    <property type="entry name" value="ACT_3"/>
    <property type="match status" value="1"/>
</dbReference>
<organism evidence="3 4">
    <name type="scientific">Chitinophaga pinensis (strain ATCC 43595 / DSM 2588 / LMG 13176 / NBRC 15968 / NCIMB 11800 / UQM 2034)</name>
    <dbReference type="NCBI Taxonomy" id="485918"/>
    <lineage>
        <taxon>Bacteria</taxon>
        <taxon>Pseudomonadati</taxon>
        <taxon>Bacteroidota</taxon>
        <taxon>Chitinophagia</taxon>
        <taxon>Chitinophagales</taxon>
        <taxon>Chitinophagaceae</taxon>
        <taxon>Chitinophaga</taxon>
    </lineage>
</organism>
<name>A0A979G3T7_CHIPD</name>
<evidence type="ECO:0000313" key="3">
    <source>
        <dbReference type="EMBL" id="ACU60279.1"/>
    </source>
</evidence>
<reference evidence="3 4" key="2">
    <citation type="journal article" date="2010" name="Stand. Genomic Sci.">
        <title>Complete genome sequence of Chitinophaga pinensis type strain (UQM 2034).</title>
        <authorList>
            <person name="Glavina Del Rio T."/>
            <person name="Abt B."/>
            <person name="Spring S."/>
            <person name="Lapidus A."/>
            <person name="Nolan M."/>
            <person name="Tice H."/>
            <person name="Copeland A."/>
            <person name="Cheng J.F."/>
            <person name="Chen F."/>
            <person name="Bruce D."/>
            <person name="Goodwin L."/>
            <person name="Pitluck S."/>
            <person name="Ivanova N."/>
            <person name="Mavromatis K."/>
            <person name="Mikhailova N."/>
            <person name="Pati A."/>
            <person name="Chen A."/>
            <person name="Palaniappan K."/>
            <person name="Land M."/>
            <person name="Hauser L."/>
            <person name="Chang Y.J."/>
            <person name="Jeffries C.D."/>
            <person name="Chain P."/>
            <person name="Saunders E."/>
            <person name="Detter J.C."/>
            <person name="Brettin T."/>
            <person name="Rohde M."/>
            <person name="Goker M."/>
            <person name="Bristow J."/>
            <person name="Eisen J.A."/>
            <person name="Markowitz V."/>
            <person name="Hugenholtz P."/>
            <person name="Kyrpides N.C."/>
            <person name="Klenk H.P."/>
            <person name="Lucas S."/>
        </authorList>
    </citation>
    <scope>NUCLEOTIDE SEQUENCE [LARGE SCALE GENOMIC DNA]</scope>
    <source>
        <strain evidence="4">ATCC 43595 / DSM 2588 / LMG 13176 / NBRC 15968 / NCIMB 11800 / UQM 2034</strain>
    </source>
</reference>
<proteinExistence type="predicted"/>
<dbReference type="Proteomes" id="UP000002215">
    <property type="component" value="Chromosome"/>
</dbReference>
<dbReference type="KEGG" id="cpi:Cpin_2800"/>
<feature type="domain" description="DUF2241" evidence="1">
    <location>
        <begin position="2"/>
        <end position="69"/>
    </location>
</feature>
<dbReference type="PANTHER" id="PTHR39199">
    <property type="entry name" value="BLR5128 PROTEIN"/>
    <property type="match status" value="1"/>
</dbReference>
<protein>
    <submittedName>
        <fullName evidence="3">Uncharacterized protein</fullName>
    </submittedName>
</protein>
<dbReference type="Gene3D" id="3.30.2130.10">
    <property type="entry name" value="VC0802-like"/>
    <property type="match status" value="1"/>
</dbReference>
<dbReference type="Pfam" id="PF13840">
    <property type="entry name" value="ACT_7"/>
    <property type="match status" value="1"/>
</dbReference>
<feature type="domain" description="CASTOR ACT" evidence="2">
    <location>
        <begin position="70"/>
        <end position="126"/>
    </location>
</feature>
<dbReference type="OrthoDB" id="517867at2"/>
<sequence length="132" mass="14481">MSGITDLSQLLKNMTPQLQEGEYVFCTVPDNQAIDIKEVLGSFREEEGITLILSRETADRLQLSYTYIAAWITLKIHSSLSAVGLTAAFSAALGREGISCNVVAAFYHDHIFVAKEDAGRAMEALKQLTINN</sequence>
<evidence type="ECO:0000313" key="4">
    <source>
        <dbReference type="Proteomes" id="UP000002215"/>
    </source>
</evidence>
<dbReference type="AlphaFoldDB" id="A0A979G3T7"/>
<evidence type="ECO:0000259" key="2">
    <source>
        <dbReference type="Pfam" id="PF13840"/>
    </source>
</evidence>
<dbReference type="SUPFAM" id="SSF55021">
    <property type="entry name" value="ACT-like"/>
    <property type="match status" value="2"/>
</dbReference>
<dbReference type="InterPro" id="IPR018717">
    <property type="entry name" value="DUF2241"/>
</dbReference>
<gene>
    <name evidence="3" type="ordered locus">Cpin_2800</name>
</gene>
<dbReference type="InterPro" id="IPR045865">
    <property type="entry name" value="ACT-like_dom_sf"/>
</dbReference>
<accession>A0A979G3T7</accession>